<keyword evidence="4" id="KW-0547">Nucleotide-binding</keyword>
<evidence type="ECO:0000256" key="10">
    <source>
        <dbReference type="RuleBase" id="RU003410"/>
    </source>
</evidence>
<dbReference type="Gene3D" id="1.10.1650.20">
    <property type="match status" value="1"/>
</dbReference>
<evidence type="ECO:0000313" key="13">
    <source>
        <dbReference type="Proteomes" id="UP000831692"/>
    </source>
</evidence>
<comment type="function">
    <text evidence="10">Provides the precursors necessary for DNA synthesis. Catalyzes the biosynthesis of deoxyribonucleotides from the corresponding ribonucleotides.</text>
</comment>
<keyword evidence="5" id="KW-0067">ATP-binding</keyword>
<dbReference type="Pfam" id="PF00317">
    <property type="entry name" value="Ribonuc_red_lgN"/>
    <property type="match status" value="1"/>
</dbReference>
<evidence type="ECO:0000256" key="2">
    <source>
        <dbReference type="ARBA" id="ARBA00012274"/>
    </source>
</evidence>
<comment type="similarity">
    <text evidence="1 10">Belongs to the ribonucleoside diphosphate reductase large chain family.</text>
</comment>
<dbReference type="NCBIfam" id="TIGR04170">
    <property type="entry name" value="RNR_1b_NrdE"/>
    <property type="match status" value="1"/>
</dbReference>
<dbReference type="InterPro" id="IPR013509">
    <property type="entry name" value="RNR_lsu_N"/>
</dbReference>
<dbReference type="PROSITE" id="PS00089">
    <property type="entry name" value="RIBORED_LARGE"/>
    <property type="match status" value="1"/>
</dbReference>
<dbReference type="EMBL" id="AP025635">
    <property type="protein sequence ID" value="BDG68948.1"/>
    <property type="molecule type" value="Genomic_DNA"/>
</dbReference>
<keyword evidence="8" id="KW-1015">Disulfide bond</keyword>
<dbReference type="InterPro" id="IPR013554">
    <property type="entry name" value="RNR_N"/>
</dbReference>
<sequence>MSLKEIKDVSYFKLNNEINRPVDGQIPLNKDKEALAAFFKENVEPNTLTFATAMDKINYLIENDYLEEEFIKKYRPAFIEDLYQFLDEQHFTFKSFMAAYKFYSQYALKTNDGTAYLERYEDRVAFNALYFADGNEELAMSLADEMIYQRYQPATPSFLNAGRKRRGELVSCFLIQITDDMNAIGRGINSALQLSRIGGGVGITLSNLREAGAPIKGYEGAASGVMPVMKLFEDSFSYSNQLGQRQGAGVVYLNVFHPDIISFLSAKKENADEKIRVKTLSLGVIVPDKFYELTRKNEEMYLFSPYSVEKEYGVPFSYVDITKEYDNLVMNPRIRKTKIRARDLENEISKLQQESGYPYIINIDTANRSNPIDGKIIMSNLCSEILQVQAPSEINGKQEYEVLGTDISCNLGSTNIVNLMDSPDFGKSVRAMTRALTFVTDASDIDVVPSIQNGNALNHTIGLGAMGLHTYFAKNQMEYGSPESLEFTDLYFMLLNYWTLVESNAIAKEKGEVFHNFEKSAYADGSYFTDYIQGDYQPKSEKVKALFEGVFLPTGEDWAALAQTVKETGLYHQNRLAVAPNGSISYINDTSASIHPITRMIEERQEKKIGKIYYPAPYLSNETIGYYKSAYDMDMRKVIDVYATAQKHVDQGMSMTLFMRSDIPEGLYEWKETTKQTTRDLNILRHYAFHKGIKSIYYVRTFTDDAEEIGSNQCESCVI</sequence>
<protein>
    <recommendedName>
        <fullName evidence="2 10">Ribonucleoside-diphosphate reductase</fullName>
        <ecNumber evidence="2 10">1.17.4.1</ecNumber>
    </recommendedName>
</protein>
<gene>
    <name evidence="12" type="primary">nrdE_1</name>
    <name evidence="12" type="ORF">ENLAB_25120</name>
</gene>
<evidence type="ECO:0000256" key="1">
    <source>
        <dbReference type="ARBA" id="ARBA00010406"/>
    </source>
</evidence>
<dbReference type="Pfam" id="PF02867">
    <property type="entry name" value="Ribonuc_red_lgC"/>
    <property type="match status" value="1"/>
</dbReference>
<dbReference type="InterPro" id="IPR013346">
    <property type="entry name" value="NrdE_NrdA_C"/>
</dbReference>
<dbReference type="InterPro" id="IPR000788">
    <property type="entry name" value="RNR_lg_C"/>
</dbReference>
<dbReference type="PANTHER" id="PTHR11573">
    <property type="entry name" value="RIBONUCLEOSIDE-DIPHOSPHATE REDUCTASE LARGE CHAIN"/>
    <property type="match status" value="1"/>
</dbReference>
<dbReference type="PANTHER" id="PTHR11573:SF30">
    <property type="entry name" value="RIBONUCLEOSIDE-DIPHOSPHATE REDUCTASE 2 SUBUNIT ALPHA"/>
    <property type="match status" value="1"/>
</dbReference>
<dbReference type="Pfam" id="PF08343">
    <property type="entry name" value="RNR_N"/>
    <property type="match status" value="1"/>
</dbReference>
<dbReference type="SUPFAM" id="SSF51998">
    <property type="entry name" value="PFL-like glycyl radical enzymes"/>
    <property type="match status" value="1"/>
</dbReference>
<keyword evidence="6 10" id="KW-0560">Oxidoreductase</keyword>
<evidence type="ECO:0000256" key="8">
    <source>
        <dbReference type="ARBA" id="ARBA00023157"/>
    </source>
</evidence>
<feature type="domain" description="Ribonucleotide reductase large subunit" evidence="11">
    <location>
        <begin position="558"/>
        <end position="580"/>
    </location>
</feature>
<dbReference type="SUPFAM" id="SSF48168">
    <property type="entry name" value="R1 subunit of ribonucleotide reductase, N-terminal domain"/>
    <property type="match status" value="1"/>
</dbReference>
<evidence type="ECO:0000259" key="11">
    <source>
        <dbReference type="PROSITE" id="PS00089"/>
    </source>
</evidence>
<keyword evidence="7 10" id="KW-0215">Deoxyribonucleotide synthesis</keyword>
<evidence type="ECO:0000256" key="3">
    <source>
        <dbReference type="ARBA" id="ARBA00022533"/>
    </source>
</evidence>
<evidence type="ECO:0000313" key="12">
    <source>
        <dbReference type="EMBL" id="BDG68948.1"/>
    </source>
</evidence>
<dbReference type="CDD" id="cd01679">
    <property type="entry name" value="RNR_I"/>
    <property type="match status" value="1"/>
</dbReference>
<dbReference type="NCBIfam" id="TIGR02506">
    <property type="entry name" value="NrdE_NrdA"/>
    <property type="match status" value="1"/>
</dbReference>
<proteinExistence type="inferred from homology"/>
<dbReference type="GeneID" id="83458521"/>
<dbReference type="Gene3D" id="3.20.70.20">
    <property type="match status" value="1"/>
</dbReference>
<evidence type="ECO:0000256" key="5">
    <source>
        <dbReference type="ARBA" id="ARBA00022840"/>
    </source>
</evidence>
<organism evidence="12 13">
    <name type="scientific">Enterococcus innesii</name>
    <dbReference type="NCBI Taxonomy" id="2839759"/>
    <lineage>
        <taxon>Bacteria</taxon>
        <taxon>Bacillati</taxon>
        <taxon>Bacillota</taxon>
        <taxon>Bacilli</taxon>
        <taxon>Lactobacillales</taxon>
        <taxon>Enterococcaceae</taxon>
        <taxon>Enterococcus</taxon>
    </lineage>
</organism>
<dbReference type="InterPro" id="IPR008926">
    <property type="entry name" value="RNR_R1-su_N"/>
</dbReference>
<name>A0ABM7XV14_9ENTE</name>
<dbReference type="InterPro" id="IPR039718">
    <property type="entry name" value="Rrm1"/>
</dbReference>
<evidence type="ECO:0000256" key="6">
    <source>
        <dbReference type="ARBA" id="ARBA00023002"/>
    </source>
</evidence>
<dbReference type="RefSeq" id="WP_008377092.1">
    <property type="nucleotide sequence ID" value="NZ_AP025635.1"/>
</dbReference>
<reference evidence="12 13" key="1">
    <citation type="submission" date="2022-03" db="EMBL/GenBank/DDBJ databases">
        <title>Complete genome sequence of Enterococcus innesii DB-1.</title>
        <authorList>
            <person name="Fukuda D."/>
            <person name="Nolasco-Hipolito C."/>
        </authorList>
    </citation>
    <scope>NUCLEOTIDE SEQUENCE [LARGE SCALE GENOMIC DNA]</scope>
    <source>
        <strain evidence="12 13">DB-1</strain>
    </source>
</reference>
<evidence type="ECO:0000256" key="9">
    <source>
        <dbReference type="ARBA" id="ARBA00047754"/>
    </source>
</evidence>
<keyword evidence="13" id="KW-1185">Reference proteome</keyword>
<evidence type="ECO:0000256" key="4">
    <source>
        <dbReference type="ARBA" id="ARBA00022741"/>
    </source>
</evidence>
<evidence type="ECO:0000256" key="7">
    <source>
        <dbReference type="ARBA" id="ARBA00023116"/>
    </source>
</evidence>
<dbReference type="Proteomes" id="UP000831692">
    <property type="component" value="Chromosome"/>
</dbReference>
<accession>A0ABM7XV14</accession>
<dbReference type="PRINTS" id="PR01183">
    <property type="entry name" value="RIBORDTASEM1"/>
</dbReference>
<comment type="catalytic activity">
    <reaction evidence="9 10">
        <text>a 2'-deoxyribonucleoside 5'-diphosphate + [thioredoxin]-disulfide + H2O = a ribonucleoside 5'-diphosphate + [thioredoxin]-dithiol</text>
        <dbReference type="Rhea" id="RHEA:23252"/>
        <dbReference type="Rhea" id="RHEA-COMP:10698"/>
        <dbReference type="Rhea" id="RHEA-COMP:10700"/>
        <dbReference type="ChEBI" id="CHEBI:15377"/>
        <dbReference type="ChEBI" id="CHEBI:29950"/>
        <dbReference type="ChEBI" id="CHEBI:50058"/>
        <dbReference type="ChEBI" id="CHEBI:57930"/>
        <dbReference type="ChEBI" id="CHEBI:73316"/>
        <dbReference type="EC" id="1.17.4.1"/>
    </reaction>
</comment>
<keyword evidence="3" id="KW-0021">Allosteric enzyme</keyword>
<dbReference type="EC" id="1.17.4.1" evidence="2 10"/>
<dbReference type="InterPro" id="IPR026459">
    <property type="entry name" value="RNR_1b_NrdE"/>
</dbReference>